<dbReference type="Proteomes" id="UP000250235">
    <property type="component" value="Unassembled WGS sequence"/>
</dbReference>
<protein>
    <submittedName>
        <fullName evidence="2">Uncharacterized protein</fullName>
    </submittedName>
</protein>
<accession>A0A2Z7D8E2</accession>
<organism evidence="2 3">
    <name type="scientific">Dorcoceras hygrometricum</name>
    <dbReference type="NCBI Taxonomy" id="472368"/>
    <lineage>
        <taxon>Eukaryota</taxon>
        <taxon>Viridiplantae</taxon>
        <taxon>Streptophyta</taxon>
        <taxon>Embryophyta</taxon>
        <taxon>Tracheophyta</taxon>
        <taxon>Spermatophyta</taxon>
        <taxon>Magnoliopsida</taxon>
        <taxon>eudicotyledons</taxon>
        <taxon>Gunneridae</taxon>
        <taxon>Pentapetalae</taxon>
        <taxon>asterids</taxon>
        <taxon>lamiids</taxon>
        <taxon>Lamiales</taxon>
        <taxon>Gesneriaceae</taxon>
        <taxon>Didymocarpoideae</taxon>
        <taxon>Trichosporeae</taxon>
        <taxon>Loxocarpinae</taxon>
        <taxon>Dorcoceras</taxon>
    </lineage>
</organism>
<evidence type="ECO:0000313" key="2">
    <source>
        <dbReference type="EMBL" id="KZV55900.1"/>
    </source>
</evidence>
<evidence type="ECO:0000256" key="1">
    <source>
        <dbReference type="SAM" id="MobiDB-lite"/>
    </source>
</evidence>
<dbReference type="AlphaFoldDB" id="A0A2Z7D8E2"/>
<feature type="region of interest" description="Disordered" evidence="1">
    <location>
        <begin position="107"/>
        <end position="129"/>
    </location>
</feature>
<name>A0A2Z7D8E2_9LAMI</name>
<gene>
    <name evidence="2" type="ORF">F511_22767</name>
</gene>
<dbReference type="EMBL" id="KQ988434">
    <property type="protein sequence ID" value="KZV55900.1"/>
    <property type="molecule type" value="Genomic_DNA"/>
</dbReference>
<keyword evidence="3" id="KW-1185">Reference proteome</keyword>
<sequence>MDSDESTSCSSSSDSEEEEIHCLMADDNDEIKSSNEFLDKIFCFINTLHEVQKSFNDKTGLGFSSSERSSSDTCTQSDLVNDKLKKMSFVKSSVIHDTLESVKYDDQNASNLNQKGNQGIGYTQTENSKPSWLKNRLDKDRVKSDRSRLI</sequence>
<reference evidence="2 3" key="1">
    <citation type="journal article" date="2015" name="Proc. Natl. Acad. Sci. U.S.A.">
        <title>The resurrection genome of Boea hygrometrica: A blueprint for survival of dehydration.</title>
        <authorList>
            <person name="Xiao L."/>
            <person name="Yang G."/>
            <person name="Zhang L."/>
            <person name="Yang X."/>
            <person name="Zhao S."/>
            <person name="Ji Z."/>
            <person name="Zhou Q."/>
            <person name="Hu M."/>
            <person name="Wang Y."/>
            <person name="Chen M."/>
            <person name="Xu Y."/>
            <person name="Jin H."/>
            <person name="Xiao X."/>
            <person name="Hu G."/>
            <person name="Bao F."/>
            <person name="Hu Y."/>
            <person name="Wan P."/>
            <person name="Li L."/>
            <person name="Deng X."/>
            <person name="Kuang T."/>
            <person name="Xiang C."/>
            <person name="Zhu J.K."/>
            <person name="Oliver M.J."/>
            <person name="He Y."/>
        </authorList>
    </citation>
    <scope>NUCLEOTIDE SEQUENCE [LARGE SCALE GENOMIC DNA]</scope>
    <source>
        <strain evidence="3">cv. XS01</strain>
    </source>
</reference>
<evidence type="ECO:0000313" key="3">
    <source>
        <dbReference type="Proteomes" id="UP000250235"/>
    </source>
</evidence>
<proteinExistence type="predicted"/>